<sequence length="134" mass="15221">MKQKKTKQKTEQLETPKSSLNEWDSVYLYQFSVENSAAIYMVTSLELEFGTLAAIVGRFQTNCNLPKVLSRCCIQPPLETSSNRVRCAGLSINNGKSDFSAIHGFLWQSETGFSCCRYFFKMAIESRGRMLRPV</sequence>
<evidence type="ECO:0000313" key="1">
    <source>
        <dbReference type="EMBL" id="KJE94149.1"/>
    </source>
</evidence>
<dbReference type="EMBL" id="KE346366">
    <property type="protein sequence ID" value="KJE94149.1"/>
    <property type="molecule type" value="Genomic_DNA"/>
</dbReference>
<proteinExistence type="predicted"/>
<dbReference type="InParanoid" id="A0A0D2X3E1"/>
<protein>
    <submittedName>
        <fullName evidence="1">Uncharacterized protein</fullName>
    </submittedName>
</protein>
<name>A0A0D2X3E1_CAPO3</name>
<keyword evidence="2" id="KW-1185">Reference proteome</keyword>
<gene>
    <name evidence="1" type="ORF">CAOG_009798</name>
</gene>
<accession>A0A0D2X3E1</accession>
<dbReference type="Proteomes" id="UP000008743">
    <property type="component" value="Unassembled WGS sequence"/>
</dbReference>
<reference evidence="2" key="1">
    <citation type="submission" date="2011-02" db="EMBL/GenBank/DDBJ databases">
        <title>The Genome Sequence of Capsaspora owczarzaki ATCC 30864.</title>
        <authorList>
            <person name="Russ C."/>
            <person name="Cuomo C."/>
            <person name="Burger G."/>
            <person name="Gray M.W."/>
            <person name="Holland P.W.H."/>
            <person name="King N."/>
            <person name="Lang F.B.F."/>
            <person name="Roger A.J."/>
            <person name="Ruiz-Trillo I."/>
            <person name="Young S.K."/>
            <person name="Zeng Q."/>
            <person name="Gargeya S."/>
            <person name="Alvarado L."/>
            <person name="Berlin A."/>
            <person name="Chapman S.B."/>
            <person name="Chen Z."/>
            <person name="Freedman E."/>
            <person name="Gellesch M."/>
            <person name="Goldberg J."/>
            <person name="Griggs A."/>
            <person name="Gujja S."/>
            <person name="Heilman E."/>
            <person name="Heiman D."/>
            <person name="Howarth C."/>
            <person name="Mehta T."/>
            <person name="Neiman D."/>
            <person name="Pearson M."/>
            <person name="Roberts A."/>
            <person name="Saif S."/>
            <person name="Shea T."/>
            <person name="Shenoy N."/>
            <person name="Sisk P."/>
            <person name="Stolte C."/>
            <person name="Sykes S."/>
            <person name="White J."/>
            <person name="Yandava C."/>
            <person name="Haas B."/>
            <person name="Nusbaum C."/>
            <person name="Birren B."/>
        </authorList>
    </citation>
    <scope>NUCLEOTIDE SEQUENCE</scope>
    <source>
        <strain evidence="2">ATCC 30864</strain>
    </source>
</reference>
<evidence type="ECO:0000313" key="2">
    <source>
        <dbReference type="Proteomes" id="UP000008743"/>
    </source>
</evidence>
<dbReference type="AlphaFoldDB" id="A0A0D2X3E1"/>
<organism evidence="1 2">
    <name type="scientific">Capsaspora owczarzaki (strain ATCC 30864)</name>
    <dbReference type="NCBI Taxonomy" id="595528"/>
    <lineage>
        <taxon>Eukaryota</taxon>
        <taxon>Filasterea</taxon>
        <taxon>Capsaspora</taxon>
    </lineage>
</organism>